<dbReference type="GO" id="GO:0009636">
    <property type="term" value="P:response to toxic substance"/>
    <property type="evidence" value="ECO:0007669"/>
    <property type="project" value="UniProtKB-KW"/>
</dbReference>
<dbReference type="Proteomes" id="UP000249451">
    <property type="component" value="Unassembled WGS sequence"/>
</dbReference>
<dbReference type="GO" id="GO:0051213">
    <property type="term" value="F:dioxygenase activity"/>
    <property type="evidence" value="ECO:0007669"/>
    <property type="project" value="UniProtKB-KW"/>
</dbReference>
<dbReference type="InterPro" id="IPR013785">
    <property type="entry name" value="Aldolase_TIM"/>
</dbReference>
<dbReference type="CDD" id="cd04730">
    <property type="entry name" value="NPD_like"/>
    <property type="match status" value="1"/>
</dbReference>
<dbReference type="AlphaFoldDB" id="A0A2W5B815"/>
<sequence length="327" mass="33968">MSQLLETITCPVLPAPMAGGPTTPALVRAAESAGSFGTLGLGSATVASASESIHACGGARFGVNLFHPQRSLTATEMAAVRDLANHEDAALGGVSLDFGWHDKLAAAVNGGAAVLWSMFGTFSTEEVERIHAQGAEAWTTVTTPEEARSAAERGVDALCVQGPEAGGHRGVWDPGAEPDQRPLAELVSAVHAVVDLPLIAAGGLRTREDVARALSWSGVRAVSCGSAFLLAEEAGTSPHNRALLRRGGATVSTRAFSGRYARGLETPYTRAHAELPLVYPYLNALLKPRRAAHDPEVDYCLVGTEVEKISGGSVAQILAQLCPNGHP</sequence>
<dbReference type="GO" id="GO:0018580">
    <property type="term" value="F:nitronate monooxygenase activity"/>
    <property type="evidence" value="ECO:0007669"/>
    <property type="project" value="InterPro"/>
</dbReference>
<keyword evidence="7" id="KW-0503">Monooxygenase</keyword>
<evidence type="ECO:0000256" key="7">
    <source>
        <dbReference type="ARBA" id="ARBA00023033"/>
    </source>
</evidence>
<evidence type="ECO:0000313" key="10">
    <source>
        <dbReference type="EMBL" id="PZP00720.1"/>
    </source>
</evidence>
<comment type="cofactor">
    <cofactor evidence="1">
        <name>FMN</name>
        <dbReference type="ChEBI" id="CHEBI:58210"/>
    </cofactor>
</comment>
<evidence type="ECO:0000313" key="11">
    <source>
        <dbReference type="Proteomes" id="UP000249451"/>
    </source>
</evidence>
<comment type="caution">
    <text evidence="10">The sequence shown here is derived from an EMBL/GenBank/DDBJ whole genome shotgun (WGS) entry which is preliminary data.</text>
</comment>
<evidence type="ECO:0000256" key="1">
    <source>
        <dbReference type="ARBA" id="ARBA00001917"/>
    </source>
</evidence>
<reference evidence="10 11" key="1">
    <citation type="submission" date="2017-11" db="EMBL/GenBank/DDBJ databases">
        <title>Infants hospitalized years apart are colonized by the same room-sourced microbial strains.</title>
        <authorList>
            <person name="Brooks B."/>
            <person name="Olm M.R."/>
            <person name="Firek B.A."/>
            <person name="Baker R."/>
            <person name="Thomas B.C."/>
            <person name="Morowitz M.J."/>
            <person name="Banfield J.F."/>
        </authorList>
    </citation>
    <scope>NUCLEOTIDE SEQUENCE [LARGE SCALE GENOMIC DNA]</scope>
    <source>
        <strain evidence="10">S2_012_000_R3_87</strain>
    </source>
</reference>
<comment type="catalytic activity">
    <reaction evidence="9">
        <text>3 propionate 3-nitronate + 3 O2 + H2O = 3 3-oxopropanoate + 2 nitrate + nitrite + H2O2 + 3 H(+)</text>
        <dbReference type="Rhea" id="RHEA:57332"/>
        <dbReference type="ChEBI" id="CHEBI:15377"/>
        <dbReference type="ChEBI" id="CHEBI:15378"/>
        <dbReference type="ChEBI" id="CHEBI:15379"/>
        <dbReference type="ChEBI" id="CHEBI:16240"/>
        <dbReference type="ChEBI" id="CHEBI:16301"/>
        <dbReference type="ChEBI" id="CHEBI:17632"/>
        <dbReference type="ChEBI" id="CHEBI:33190"/>
        <dbReference type="ChEBI" id="CHEBI:136067"/>
    </reaction>
</comment>
<dbReference type="InterPro" id="IPR004136">
    <property type="entry name" value="NMO"/>
</dbReference>
<keyword evidence="5" id="KW-0288">FMN</keyword>
<comment type="similarity">
    <text evidence="2">Belongs to the nitronate monooxygenase family. NMO class I subfamily.</text>
</comment>
<proteinExistence type="inferred from homology"/>
<dbReference type="Gene3D" id="3.20.20.70">
    <property type="entry name" value="Aldolase class I"/>
    <property type="match status" value="1"/>
</dbReference>
<keyword evidence="6" id="KW-0560">Oxidoreductase</keyword>
<protein>
    <recommendedName>
        <fullName evidence="8">Propionate 3-nitronate monooxygenase</fullName>
    </recommendedName>
</protein>
<organism evidence="10 11">
    <name type="scientific">Corynebacterium urealyticum</name>
    <dbReference type="NCBI Taxonomy" id="43771"/>
    <lineage>
        <taxon>Bacteria</taxon>
        <taxon>Bacillati</taxon>
        <taxon>Actinomycetota</taxon>
        <taxon>Actinomycetes</taxon>
        <taxon>Mycobacteriales</taxon>
        <taxon>Corynebacteriaceae</taxon>
        <taxon>Corynebacterium</taxon>
    </lineage>
</organism>
<evidence type="ECO:0000256" key="5">
    <source>
        <dbReference type="ARBA" id="ARBA00022643"/>
    </source>
</evidence>
<keyword evidence="3" id="KW-0216">Detoxification</keyword>
<evidence type="ECO:0000256" key="8">
    <source>
        <dbReference type="ARBA" id="ARBA00031155"/>
    </source>
</evidence>
<accession>A0A2W5B815</accession>
<dbReference type="Pfam" id="PF03060">
    <property type="entry name" value="NMO"/>
    <property type="match status" value="1"/>
</dbReference>
<dbReference type="EMBL" id="QFNY01000114">
    <property type="protein sequence ID" value="PZP00720.1"/>
    <property type="molecule type" value="Genomic_DNA"/>
</dbReference>
<dbReference type="SUPFAM" id="SSF51412">
    <property type="entry name" value="Inosine monophosphate dehydrogenase (IMPDH)"/>
    <property type="match status" value="1"/>
</dbReference>
<evidence type="ECO:0000256" key="9">
    <source>
        <dbReference type="ARBA" id="ARBA00049401"/>
    </source>
</evidence>
<dbReference type="PANTHER" id="PTHR42747:SF3">
    <property type="entry name" value="NITRONATE MONOOXYGENASE-RELATED"/>
    <property type="match status" value="1"/>
</dbReference>
<evidence type="ECO:0000256" key="6">
    <source>
        <dbReference type="ARBA" id="ARBA00023002"/>
    </source>
</evidence>
<gene>
    <name evidence="10" type="ORF">DI609_05805</name>
</gene>
<dbReference type="PANTHER" id="PTHR42747">
    <property type="entry name" value="NITRONATE MONOOXYGENASE-RELATED"/>
    <property type="match status" value="1"/>
</dbReference>
<name>A0A2W5B815_9CORY</name>
<evidence type="ECO:0000256" key="3">
    <source>
        <dbReference type="ARBA" id="ARBA00022575"/>
    </source>
</evidence>
<keyword evidence="4" id="KW-0285">Flavoprotein</keyword>
<keyword evidence="10" id="KW-0223">Dioxygenase</keyword>
<evidence type="ECO:0000256" key="4">
    <source>
        <dbReference type="ARBA" id="ARBA00022630"/>
    </source>
</evidence>
<evidence type="ECO:0000256" key="2">
    <source>
        <dbReference type="ARBA" id="ARBA00009881"/>
    </source>
</evidence>